<keyword evidence="8 12" id="KW-0460">Magnesium</keyword>
<evidence type="ECO:0000256" key="1">
    <source>
        <dbReference type="ARBA" id="ARBA00001946"/>
    </source>
</evidence>
<comment type="catalytic activity">
    <reaction evidence="10">
        <text>L-histidinol phosphate + H2O = L-histidinol + phosphate</text>
        <dbReference type="Rhea" id="RHEA:14465"/>
        <dbReference type="ChEBI" id="CHEBI:15377"/>
        <dbReference type="ChEBI" id="CHEBI:43474"/>
        <dbReference type="ChEBI" id="CHEBI:57699"/>
        <dbReference type="ChEBI" id="CHEBI:57980"/>
        <dbReference type="EC" id="3.1.3.15"/>
    </reaction>
</comment>
<feature type="binding site" evidence="12">
    <location>
        <position position="93"/>
    </location>
    <ligand>
        <name>Mg(2+)</name>
        <dbReference type="ChEBI" id="CHEBI:18420"/>
        <label>2</label>
    </ligand>
</feature>
<dbReference type="NCBIfam" id="TIGR02067">
    <property type="entry name" value="his_9_HisN"/>
    <property type="match status" value="1"/>
</dbReference>
<feature type="binding site" evidence="12">
    <location>
        <position position="75"/>
    </location>
    <ligand>
        <name>Mg(2+)</name>
        <dbReference type="ChEBI" id="CHEBI:18420"/>
        <label>1</label>
        <note>catalytic</note>
    </ligand>
</feature>
<sequence>MNNFQIEQASLIEMADFAQEIATEVRKISLKWFRHPLTIDTKADESPVTIADRQVEQALRTAINRRYPQHGILGEEFGLNNVDAEFVWSIDPIDGTRSFISGHPLWGCLLALLHRGQPVMGLIDIPATSERWLRIDQQPAIFAGQPCRTRRTTSLDSAILYSTTPDIFTGPEVQAFESLSQSVYLRRFGGDCYSYGMLASGHIDLVMEAGLQPYDYLAVAPIIEGAGGIITNWQGEPLGLQSGGQVLASANAVLHRQALARIAA</sequence>
<dbReference type="EMBL" id="SMAJ01000007">
    <property type="protein sequence ID" value="TCT07088.1"/>
    <property type="molecule type" value="Genomic_DNA"/>
</dbReference>
<dbReference type="Pfam" id="PF00459">
    <property type="entry name" value="Inositol_P"/>
    <property type="match status" value="1"/>
</dbReference>
<name>A0A4V2UYE4_9BURK</name>
<feature type="binding site" evidence="12">
    <location>
        <position position="94"/>
    </location>
    <ligand>
        <name>Mg(2+)</name>
        <dbReference type="ChEBI" id="CHEBI:18420"/>
        <label>1</label>
        <note>catalytic</note>
    </ligand>
</feature>
<dbReference type="GO" id="GO:0000105">
    <property type="term" value="P:L-histidine biosynthetic process"/>
    <property type="evidence" value="ECO:0007669"/>
    <property type="project" value="UniProtKB-UniRule"/>
</dbReference>
<gene>
    <name evidence="13" type="ORF">EDC26_107145</name>
</gene>
<evidence type="ECO:0000256" key="3">
    <source>
        <dbReference type="ARBA" id="ARBA00009759"/>
    </source>
</evidence>
<keyword evidence="7" id="KW-0378">Hydrolase</keyword>
<evidence type="ECO:0000256" key="8">
    <source>
        <dbReference type="ARBA" id="ARBA00022842"/>
    </source>
</evidence>
<dbReference type="InterPro" id="IPR051090">
    <property type="entry name" value="Inositol_monoP_superfamily"/>
</dbReference>
<comment type="pathway">
    <text evidence="2">Amino-acid biosynthesis; L-histidine biosynthesis; L-histidine from 5-phospho-alpha-D-ribose 1-diphosphate: step 8/9.</text>
</comment>
<evidence type="ECO:0000256" key="11">
    <source>
        <dbReference type="NCBIfam" id="TIGR02067"/>
    </source>
</evidence>
<keyword evidence="9" id="KW-0368">Histidine biosynthesis</keyword>
<evidence type="ECO:0000256" key="7">
    <source>
        <dbReference type="ARBA" id="ARBA00022801"/>
    </source>
</evidence>
<evidence type="ECO:0000313" key="14">
    <source>
        <dbReference type="Proteomes" id="UP000295525"/>
    </source>
</evidence>
<dbReference type="UniPathway" id="UPA00031">
    <property type="reaction ID" value="UER00013"/>
</dbReference>
<reference evidence="13 14" key="1">
    <citation type="submission" date="2019-03" db="EMBL/GenBank/DDBJ databases">
        <title>Genomic Encyclopedia of Type Strains, Phase IV (KMG-IV): sequencing the most valuable type-strain genomes for metagenomic binning, comparative biology and taxonomic classification.</title>
        <authorList>
            <person name="Goeker M."/>
        </authorList>
    </citation>
    <scope>NUCLEOTIDE SEQUENCE [LARGE SCALE GENOMIC DNA]</scope>
    <source>
        <strain evidence="13 14">DSM 24591</strain>
    </source>
</reference>
<dbReference type="AlphaFoldDB" id="A0A4V2UYE4"/>
<evidence type="ECO:0000256" key="5">
    <source>
        <dbReference type="ARBA" id="ARBA00022605"/>
    </source>
</evidence>
<dbReference type="InterPro" id="IPR011809">
    <property type="entry name" value="His_9_proposed"/>
</dbReference>
<dbReference type="PROSITE" id="PS00629">
    <property type="entry name" value="IMP_1"/>
    <property type="match status" value="1"/>
</dbReference>
<feature type="binding site" evidence="12">
    <location>
        <position position="91"/>
    </location>
    <ligand>
        <name>Mg(2+)</name>
        <dbReference type="ChEBI" id="CHEBI:18420"/>
        <label>1</label>
        <note>catalytic</note>
    </ligand>
</feature>
<dbReference type="RefSeq" id="WP_132582598.1">
    <property type="nucleotide sequence ID" value="NZ_SMAJ01000007.1"/>
</dbReference>
<dbReference type="Proteomes" id="UP000295525">
    <property type="component" value="Unassembled WGS sequence"/>
</dbReference>
<evidence type="ECO:0000256" key="4">
    <source>
        <dbReference type="ARBA" id="ARBA00013085"/>
    </source>
</evidence>
<dbReference type="CDD" id="cd01641">
    <property type="entry name" value="Bacterial_IMPase_like_1"/>
    <property type="match status" value="1"/>
</dbReference>
<evidence type="ECO:0000256" key="10">
    <source>
        <dbReference type="ARBA" id="ARBA00049158"/>
    </source>
</evidence>
<feature type="binding site" evidence="12">
    <location>
        <position position="215"/>
    </location>
    <ligand>
        <name>Mg(2+)</name>
        <dbReference type="ChEBI" id="CHEBI:18420"/>
        <label>1</label>
        <note>catalytic</note>
    </ligand>
</feature>
<evidence type="ECO:0000256" key="2">
    <source>
        <dbReference type="ARBA" id="ARBA00004970"/>
    </source>
</evidence>
<dbReference type="PANTHER" id="PTHR43200:SF6">
    <property type="entry name" value="3'(2'),5'-BISPHOSPHATE NUCLEOTIDASE"/>
    <property type="match status" value="1"/>
</dbReference>
<dbReference type="GO" id="GO:0004401">
    <property type="term" value="F:histidinol-phosphatase activity"/>
    <property type="evidence" value="ECO:0007669"/>
    <property type="project" value="UniProtKB-UniRule"/>
</dbReference>
<dbReference type="GO" id="GO:0046872">
    <property type="term" value="F:metal ion binding"/>
    <property type="evidence" value="ECO:0007669"/>
    <property type="project" value="UniProtKB-KW"/>
</dbReference>
<dbReference type="OrthoDB" id="9785695at2"/>
<keyword evidence="5" id="KW-0028">Amino-acid biosynthesis</keyword>
<organism evidence="13 14">
    <name type="scientific">Paralcaligenes ureilyticus</name>
    <dbReference type="NCBI Taxonomy" id="627131"/>
    <lineage>
        <taxon>Bacteria</taxon>
        <taxon>Pseudomonadati</taxon>
        <taxon>Pseudomonadota</taxon>
        <taxon>Betaproteobacteria</taxon>
        <taxon>Burkholderiales</taxon>
        <taxon>Alcaligenaceae</taxon>
        <taxon>Paralcaligenes</taxon>
    </lineage>
</organism>
<comment type="caution">
    <text evidence="13">The sequence shown here is derived from an EMBL/GenBank/DDBJ whole genome shotgun (WGS) entry which is preliminary data.</text>
</comment>
<keyword evidence="6 12" id="KW-0479">Metal-binding</keyword>
<evidence type="ECO:0000256" key="12">
    <source>
        <dbReference type="PIRSR" id="PIRSR600760-2"/>
    </source>
</evidence>
<comment type="similarity">
    <text evidence="3">Belongs to the inositol monophosphatase superfamily.</text>
</comment>
<evidence type="ECO:0000313" key="13">
    <source>
        <dbReference type="EMBL" id="TCT07088.1"/>
    </source>
</evidence>
<dbReference type="PANTHER" id="PTHR43200">
    <property type="entry name" value="PHOSPHATASE"/>
    <property type="match status" value="1"/>
</dbReference>
<dbReference type="InterPro" id="IPR020583">
    <property type="entry name" value="Inositol_monoP_metal-BS"/>
</dbReference>
<dbReference type="SUPFAM" id="SSF56655">
    <property type="entry name" value="Carbohydrate phosphatase"/>
    <property type="match status" value="1"/>
</dbReference>
<dbReference type="InterPro" id="IPR000760">
    <property type="entry name" value="Inositol_monophosphatase-like"/>
</dbReference>
<accession>A0A4V2UYE4</accession>
<dbReference type="Gene3D" id="3.30.540.10">
    <property type="entry name" value="Fructose-1,6-Bisphosphatase, subunit A, domain 1"/>
    <property type="match status" value="1"/>
</dbReference>
<evidence type="ECO:0000256" key="6">
    <source>
        <dbReference type="ARBA" id="ARBA00022723"/>
    </source>
</evidence>
<dbReference type="Gene3D" id="3.40.190.80">
    <property type="match status" value="1"/>
</dbReference>
<dbReference type="EC" id="3.1.3.15" evidence="4 11"/>
<comment type="cofactor">
    <cofactor evidence="1 12">
        <name>Mg(2+)</name>
        <dbReference type="ChEBI" id="CHEBI:18420"/>
    </cofactor>
</comment>
<proteinExistence type="inferred from homology"/>
<protein>
    <recommendedName>
        <fullName evidence="4 11">Histidinol-phosphatase</fullName>
        <ecNumber evidence="4 11">3.1.3.15</ecNumber>
    </recommendedName>
</protein>
<keyword evidence="14" id="KW-1185">Reference proteome</keyword>
<evidence type="ECO:0000256" key="9">
    <source>
        <dbReference type="ARBA" id="ARBA00023102"/>
    </source>
</evidence>
<dbReference type="PRINTS" id="PR00377">
    <property type="entry name" value="IMPHPHTASES"/>
</dbReference>